<reference evidence="1" key="1">
    <citation type="submission" date="2018-05" db="EMBL/GenBank/DDBJ databases">
        <authorList>
            <person name="Lanie J.A."/>
            <person name="Ng W.-L."/>
            <person name="Kazmierczak K.M."/>
            <person name="Andrzejewski T.M."/>
            <person name="Davidsen T.M."/>
            <person name="Wayne K.J."/>
            <person name="Tettelin H."/>
            <person name="Glass J.I."/>
            <person name="Rusch D."/>
            <person name="Podicherti R."/>
            <person name="Tsui H.-C.T."/>
            <person name="Winkler M.E."/>
        </authorList>
    </citation>
    <scope>NUCLEOTIDE SEQUENCE</scope>
</reference>
<proteinExistence type="predicted"/>
<organism evidence="1">
    <name type="scientific">marine metagenome</name>
    <dbReference type="NCBI Taxonomy" id="408172"/>
    <lineage>
        <taxon>unclassified sequences</taxon>
        <taxon>metagenomes</taxon>
        <taxon>ecological metagenomes</taxon>
    </lineage>
</organism>
<dbReference type="AlphaFoldDB" id="A0A382GGL2"/>
<feature type="non-terminal residue" evidence="1">
    <location>
        <position position="28"/>
    </location>
</feature>
<name>A0A382GGL2_9ZZZZ</name>
<evidence type="ECO:0000313" key="1">
    <source>
        <dbReference type="EMBL" id="SVB73895.1"/>
    </source>
</evidence>
<sequence>MKRILSLMLLAHSGLALADDWPNWRGPR</sequence>
<gene>
    <name evidence="1" type="ORF">METZ01_LOCUS226749</name>
</gene>
<protein>
    <submittedName>
        <fullName evidence="1">Uncharacterized protein</fullName>
    </submittedName>
</protein>
<dbReference type="EMBL" id="UINC01055247">
    <property type="protein sequence ID" value="SVB73895.1"/>
    <property type="molecule type" value="Genomic_DNA"/>
</dbReference>
<accession>A0A382GGL2</accession>